<name>A0A8F3IP64_9CAUD</name>
<sequence>MYVELPLIKTSTPADRLQALKDSRELLTATPGESKPAIFGGGSVETVYAPETAEMIRLAEYITTGHDYADSHPKGKRRPIIKETHIHVHPALLGEDGEVPDAIRGMVDHLIEHLENGDFDAKRDEDPRADADN</sequence>
<protein>
    <submittedName>
        <fullName evidence="1">Uncharacterized protein</fullName>
    </submittedName>
</protein>
<dbReference type="GeneID" id="77932311"/>
<reference evidence="1" key="1">
    <citation type="submission" date="2021-04" db="EMBL/GenBank/DDBJ databases">
        <authorList>
            <person name="Edwards E.G."/>
            <person name="Siddiqui F.A."/>
            <person name="Anastasi R.E."/>
            <person name="Conroy D.J."/>
            <person name="Gerton T.J."/>
            <person name="Laizure I.E."/>
            <person name="Reynolds J.D."/>
            <person name="Ulker M."/>
            <person name="Ouellette S.K."/>
            <person name="Duggan K.O."/>
            <person name="Johnson K.C."/>
            <person name="MacLea K.S."/>
            <person name="Garlena R.A."/>
            <person name="Russell D.A."/>
            <person name="Jacobs-Sera D."/>
            <person name="Hatfull G.F."/>
        </authorList>
    </citation>
    <scope>NUCLEOTIDE SEQUENCE</scope>
</reference>
<dbReference type="RefSeq" id="YP_010656434.1">
    <property type="nucleotide sequence ID" value="NC_070838.1"/>
</dbReference>
<keyword evidence="2" id="KW-1185">Reference proteome</keyword>
<evidence type="ECO:0000313" key="1">
    <source>
        <dbReference type="EMBL" id="QWY82793.1"/>
    </source>
</evidence>
<proteinExistence type="predicted"/>
<accession>A0A8F3IP64</accession>
<organism evidence="1 2">
    <name type="scientific">Arthrobacter phage SilentRX</name>
    <dbReference type="NCBI Taxonomy" id="2836091"/>
    <lineage>
        <taxon>Viruses</taxon>
        <taxon>Duplodnaviria</taxon>
        <taxon>Heunggongvirae</taxon>
        <taxon>Uroviricota</taxon>
        <taxon>Caudoviricetes</taxon>
        <taxon>Silentrexvirus</taxon>
        <taxon>Silentrexvirus silentrx</taxon>
    </lineage>
</organism>
<evidence type="ECO:0000313" key="2">
    <source>
        <dbReference type="Proteomes" id="UP000693725"/>
    </source>
</evidence>
<dbReference type="KEGG" id="vg:77932311"/>
<dbReference type="Proteomes" id="UP000693725">
    <property type="component" value="Segment"/>
</dbReference>
<dbReference type="EMBL" id="MW862992">
    <property type="protein sequence ID" value="QWY82793.1"/>
    <property type="molecule type" value="Genomic_DNA"/>
</dbReference>
<gene>
    <name evidence="1" type="primary">53</name>
    <name evidence="1" type="ORF">SEA_SILENTRX_53</name>
</gene>